<organism evidence="2 3">
    <name type="scientific">Bifidobacterium thermacidophilum subsp. thermacidophilum</name>
    <dbReference type="NCBI Taxonomy" id="79262"/>
    <lineage>
        <taxon>Bacteria</taxon>
        <taxon>Bacillati</taxon>
        <taxon>Actinomycetota</taxon>
        <taxon>Actinomycetes</taxon>
        <taxon>Bifidobacteriales</taxon>
        <taxon>Bifidobacteriaceae</taxon>
        <taxon>Bifidobacterium</taxon>
    </lineage>
</organism>
<dbReference type="AlphaFoldDB" id="A0A087E2V3"/>
<sequence>MWELTRLWNARRVFETLRNVTPTLQRLYNYPRLVPNSALRGEPWTGIPAEFDDHIVGIVQRRATGWRATGRLPLVTWRRRPPSPVRPAAPAAPAASASASRAIRAS</sequence>
<evidence type="ECO:0000313" key="3">
    <source>
        <dbReference type="Proteomes" id="UP000029003"/>
    </source>
</evidence>
<evidence type="ECO:0000256" key="1">
    <source>
        <dbReference type="SAM" id="MobiDB-lite"/>
    </source>
</evidence>
<proteinExistence type="predicted"/>
<comment type="caution">
    <text evidence="2">The sequence shown here is derived from an EMBL/GenBank/DDBJ whole genome shotgun (WGS) entry which is preliminary data.</text>
</comment>
<dbReference type="Proteomes" id="UP000029003">
    <property type="component" value="Unassembled WGS sequence"/>
</dbReference>
<accession>A0A087E2V3</accession>
<feature type="compositionally biased region" description="Low complexity" evidence="1">
    <location>
        <begin position="88"/>
        <end position="106"/>
    </location>
</feature>
<feature type="region of interest" description="Disordered" evidence="1">
    <location>
        <begin position="77"/>
        <end position="106"/>
    </location>
</feature>
<name>A0A087E2V3_9BIFI</name>
<dbReference type="EMBL" id="JGZT01000007">
    <property type="protein sequence ID" value="KFJ02104.1"/>
    <property type="molecule type" value="Genomic_DNA"/>
</dbReference>
<evidence type="ECO:0000313" key="2">
    <source>
        <dbReference type="EMBL" id="KFJ02104.1"/>
    </source>
</evidence>
<gene>
    <name evidence="2" type="ORF">THER5_1916</name>
</gene>
<reference evidence="2 3" key="1">
    <citation type="submission" date="2014-03" db="EMBL/GenBank/DDBJ databases">
        <title>Genomics of Bifidobacteria.</title>
        <authorList>
            <person name="Ventura M."/>
            <person name="Milani C."/>
            <person name="Lugli G.A."/>
        </authorList>
    </citation>
    <scope>NUCLEOTIDE SEQUENCE [LARGE SCALE GENOMIC DNA]</scope>
    <source>
        <strain evidence="2 3">LMG 21395</strain>
    </source>
</reference>
<protein>
    <submittedName>
        <fullName evidence="2">Uncharacterized protein</fullName>
    </submittedName>
</protein>